<dbReference type="InterPro" id="IPR013249">
    <property type="entry name" value="RNA_pol_sigma70_r4_t2"/>
</dbReference>
<dbReference type="Proteomes" id="UP000030760">
    <property type="component" value="Unassembled WGS sequence"/>
</dbReference>
<reference evidence="10" key="1">
    <citation type="journal article" date="2013" name="Genome Announc.">
        <title>Draft Genome Sequence of Streptomyces bottropensis ATCC 25435, a Bottromycin-Producing Actinomycete.</title>
        <authorList>
            <person name="Zhang H."/>
            <person name="Zhou W."/>
            <person name="Zhuang Y."/>
            <person name="Liang X."/>
            <person name="Liu T."/>
        </authorList>
    </citation>
    <scope>NUCLEOTIDE SEQUENCE [LARGE SCALE GENOMIC DNA]</scope>
    <source>
        <strain evidence="10">ATCC 25435</strain>
    </source>
</reference>
<dbReference type="Gene3D" id="1.10.1740.10">
    <property type="match status" value="1"/>
</dbReference>
<dbReference type="SUPFAM" id="SSF88659">
    <property type="entry name" value="Sigma3 and sigma4 domains of RNA polymerase sigma factors"/>
    <property type="match status" value="1"/>
</dbReference>
<dbReference type="Pfam" id="PF08281">
    <property type="entry name" value="Sigma70_r4_2"/>
    <property type="match status" value="1"/>
</dbReference>
<keyword evidence="4" id="KW-0238">DNA-binding</keyword>
<evidence type="ECO:0000256" key="1">
    <source>
        <dbReference type="ARBA" id="ARBA00010641"/>
    </source>
</evidence>
<dbReference type="PANTHER" id="PTHR43133">
    <property type="entry name" value="RNA POLYMERASE ECF-TYPE SIGMA FACTO"/>
    <property type="match status" value="1"/>
</dbReference>
<feature type="region of interest" description="Disordered" evidence="6">
    <location>
        <begin position="255"/>
        <end position="288"/>
    </location>
</feature>
<evidence type="ECO:0000259" key="8">
    <source>
        <dbReference type="Pfam" id="PF08281"/>
    </source>
</evidence>
<sequence length="288" mass="30986">MPNLFAERYEQMVGYARKRLHRYGVPPSAADPEDVVQTAFALVLARTDPIEHLRAYVFTVIRNEVSQAAKRYGTGQAYGRLDTDVRLETAGTAVDPCGTADLRIDLEAALGELPLQQRRAVLCHKAFGLTQAETATVMRTAPGTVATHVSRAVVTLRVALSALALVLMTCGTVWMWGGVTGAIPAAGYEMLKGPYALLVAAAVSFVSLFASAGAAWSSYCLYRSVRSGEEVRTSSRWLSDQLRRFLGQLVGGKAYDHPSSSGPDVSGSFNLPDSGPGNDGKWDEMGRI</sequence>
<protein>
    <recommendedName>
        <fullName evidence="8">RNA polymerase sigma factor 70 region 4 type 2 domain-containing protein</fullName>
    </recommendedName>
</protein>
<evidence type="ECO:0000256" key="5">
    <source>
        <dbReference type="ARBA" id="ARBA00023163"/>
    </source>
</evidence>
<organism evidence="9 10">
    <name type="scientific">Streptomyces bottropensis ATCC 25435</name>
    <dbReference type="NCBI Taxonomy" id="1054862"/>
    <lineage>
        <taxon>Bacteria</taxon>
        <taxon>Bacillati</taxon>
        <taxon>Actinomycetota</taxon>
        <taxon>Actinomycetes</taxon>
        <taxon>Kitasatosporales</taxon>
        <taxon>Streptomycetaceae</taxon>
        <taxon>Streptomyces</taxon>
    </lineage>
</organism>
<keyword evidence="7" id="KW-1133">Transmembrane helix</keyword>
<evidence type="ECO:0000313" key="9">
    <source>
        <dbReference type="EMBL" id="EMF52385.1"/>
    </source>
</evidence>
<dbReference type="InterPro" id="IPR013324">
    <property type="entry name" value="RNA_pol_sigma_r3/r4-like"/>
</dbReference>
<dbReference type="GO" id="GO:0003677">
    <property type="term" value="F:DNA binding"/>
    <property type="evidence" value="ECO:0007669"/>
    <property type="project" value="UniProtKB-KW"/>
</dbReference>
<proteinExistence type="inferred from homology"/>
<keyword evidence="5" id="KW-0804">Transcription</keyword>
<evidence type="ECO:0000256" key="6">
    <source>
        <dbReference type="SAM" id="MobiDB-lite"/>
    </source>
</evidence>
<dbReference type="RefSeq" id="WP_005482585.1">
    <property type="nucleotide sequence ID" value="NZ_KB405094.1"/>
</dbReference>
<keyword evidence="2" id="KW-0805">Transcription regulation</keyword>
<name>M3FHH9_9ACTN</name>
<evidence type="ECO:0000256" key="4">
    <source>
        <dbReference type="ARBA" id="ARBA00023125"/>
    </source>
</evidence>
<evidence type="ECO:0000256" key="7">
    <source>
        <dbReference type="SAM" id="Phobius"/>
    </source>
</evidence>
<dbReference type="SUPFAM" id="SSF88946">
    <property type="entry name" value="Sigma2 domain of RNA polymerase sigma factors"/>
    <property type="match status" value="1"/>
</dbReference>
<comment type="similarity">
    <text evidence="1">Belongs to the sigma-70 factor family. ECF subfamily.</text>
</comment>
<feature type="domain" description="RNA polymerase sigma factor 70 region 4 type 2" evidence="8">
    <location>
        <begin position="105"/>
        <end position="155"/>
    </location>
</feature>
<keyword evidence="7" id="KW-0472">Membrane</keyword>
<dbReference type="AlphaFoldDB" id="M3FHH9"/>
<dbReference type="InterPro" id="IPR014284">
    <property type="entry name" value="RNA_pol_sigma-70_dom"/>
</dbReference>
<gene>
    <name evidence="9" type="ORF">SBD_5461</name>
</gene>
<feature type="transmembrane region" description="Helical" evidence="7">
    <location>
        <begin position="197"/>
        <end position="222"/>
    </location>
</feature>
<feature type="transmembrane region" description="Helical" evidence="7">
    <location>
        <begin position="158"/>
        <end position="177"/>
    </location>
</feature>
<evidence type="ECO:0000313" key="10">
    <source>
        <dbReference type="Proteomes" id="UP000030760"/>
    </source>
</evidence>
<dbReference type="EMBL" id="KB405094">
    <property type="protein sequence ID" value="EMF52385.1"/>
    <property type="molecule type" value="Genomic_DNA"/>
</dbReference>
<accession>M3FHH9</accession>
<dbReference type="GO" id="GO:0016987">
    <property type="term" value="F:sigma factor activity"/>
    <property type="evidence" value="ECO:0007669"/>
    <property type="project" value="UniProtKB-KW"/>
</dbReference>
<feature type="compositionally biased region" description="Polar residues" evidence="6">
    <location>
        <begin position="258"/>
        <end position="271"/>
    </location>
</feature>
<evidence type="ECO:0000256" key="2">
    <source>
        <dbReference type="ARBA" id="ARBA00023015"/>
    </source>
</evidence>
<dbReference type="Gene3D" id="1.10.10.10">
    <property type="entry name" value="Winged helix-like DNA-binding domain superfamily/Winged helix DNA-binding domain"/>
    <property type="match status" value="1"/>
</dbReference>
<dbReference type="InterPro" id="IPR039425">
    <property type="entry name" value="RNA_pol_sigma-70-like"/>
</dbReference>
<dbReference type="PANTHER" id="PTHR43133:SF8">
    <property type="entry name" value="RNA POLYMERASE SIGMA FACTOR HI_1459-RELATED"/>
    <property type="match status" value="1"/>
</dbReference>
<dbReference type="NCBIfam" id="TIGR02937">
    <property type="entry name" value="sigma70-ECF"/>
    <property type="match status" value="1"/>
</dbReference>
<dbReference type="InterPro" id="IPR036388">
    <property type="entry name" value="WH-like_DNA-bd_sf"/>
</dbReference>
<dbReference type="InterPro" id="IPR013325">
    <property type="entry name" value="RNA_pol_sigma_r2"/>
</dbReference>
<keyword evidence="3" id="KW-0731">Sigma factor</keyword>
<dbReference type="GeneID" id="96271231"/>
<dbReference type="GO" id="GO:0006352">
    <property type="term" value="P:DNA-templated transcription initiation"/>
    <property type="evidence" value="ECO:0007669"/>
    <property type="project" value="InterPro"/>
</dbReference>
<evidence type="ECO:0000256" key="3">
    <source>
        <dbReference type="ARBA" id="ARBA00023082"/>
    </source>
</evidence>
<keyword evidence="7" id="KW-0812">Transmembrane</keyword>